<feature type="transmembrane region" description="Helical" evidence="6">
    <location>
        <begin position="328"/>
        <end position="348"/>
    </location>
</feature>
<dbReference type="Pfam" id="PF00916">
    <property type="entry name" value="Sulfate_transp"/>
    <property type="match status" value="1"/>
</dbReference>
<dbReference type="SMART" id="SM00100">
    <property type="entry name" value="cNMP"/>
    <property type="match status" value="1"/>
</dbReference>
<dbReference type="OrthoDB" id="409725at2759"/>
<dbReference type="PROSITE" id="PS50042">
    <property type="entry name" value="CNMP_BINDING_3"/>
    <property type="match status" value="1"/>
</dbReference>
<evidence type="ECO:0008006" key="11">
    <source>
        <dbReference type="Google" id="ProtNLM"/>
    </source>
</evidence>
<dbReference type="PROSITE" id="PS50801">
    <property type="entry name" value="STAS"/>
    <property type="match status" value="1"/>
</dbReference>
<dbReference type="PANTHER" id="PTHR43310">
    <property type="entry name" value="SULFATE TRANSPORTER YBAR-RELATED"/>
    <property type="match status" value="1"/>
</dbReference>
<keyword evidence="2 6" id="KW-0812">Transmembrane</keyword>
<dbReference type="InterPro" id="IPR011547">
    <property type="entry name" value="SLC26A/SulP_dom"/>
</dbReference>
<evidence type="ECO:0000256" key="1">
    <source>
        <dbReference type="ARBA" id="ARBA00004141"/>
    </source>
</evidence>
<feature type="compositionally biased region" description="Low complexity" evidence="5">
    <location>
        <begin position="103"/>
        <end position="118"/>
    </location>
</feature>
<feature type="transmembrane region" description="Helical" evidence="6">
    <location>
        <begin position="430"/>
        <end position="451"/>
    </location>
</feature>
<comment type="subcellular location">
    <subcellularLocation>
        <location evidence="1">Membrane</location>
        <topology evidence="1">Multi-pass membrane protein</topology>
    </subcellularLocation>
</comment>
<dbReference type="InterPro" id="IPR002645">
    <property type="entry name" value="STAS_dom"/>
</dbReference>
<dbReference type="CDD" id="cd00038">
    <property type="entry name" value="CAP_ED"/>
    <property type="match status" value="1"/>
</dbReference>
<dbReference type="InterPro" id="IPR052706">
    <property type="entry name" value="Membrane-Transporter-like"/>
</dbReference>
<keyword evidence="10" id="KW-1185">Reference proteome</keyword>
<feature type="transmembrane region" description="Helical" evidence="6">
    <location>
        <begin position="573"/>
        <end position="604"/>
    </location>
</feature>
<dbReference type="AlphaFoldDB" id="A0A163JXZ0"/>
<feature type="transmembrane region" description="Helical" evidence="6">
    <location>
        <begin position="531"/>
        <end position="552"/>
    </location>
</feature>
<dbReference type="FunCoup" id="A0A163JXZ0">
    <property type="interactions" value="14"/>
</dbReference>
<feature type="transmembrane region" description="Helical" evidence="6">
    <location>
        <begin position="624"/>
        <end position="656"/>
    </location>
</feature>
<gene>
    <name evidence="9" type="primary">ABSGL_09685.1 scaffold 11583</name>
</gene>
<feature type="compositionally biased region" description="Low complexity" evidence="5">
    <location>
        <begin position="133"/>
        <end position="147"/>
    </location>
</feature>
<dbReference type="STRING" id="4829.A0A163JXZ0"/>
<evidence type="ECO:0000259" key="7">
    <source>
        <dbReference type="PROSITE" id="PS50042"/>
    </source>
</evidence>
<feature type="transmembrane region" description="Helical" evidence="6">
    <location>
        <begin position="360"/>
        <end position="378"/>
    </location>
</feature>
<dbReference type="InterPro" id="IPR000595">
    <property type="entry name" value="cNMP-bd_dom"/>
</dbReference>
<dbReference type="Proteomes" id="UP000078561">
    <property type="component" value="Unassembled WGS sequence"/>
</dbReference>
<dbReference type="InterPro" id="IPR014710">
    <property type="entry name" value="RmlC-like_jellyroll"/>
</dbReference>
<feature type="compositionally biased region" description="Polar residues" evidence="5">
    <location>
        <begin position="29"/>
        <end position="42"/>
    </location>
</feature>
<keyword evidence="4 6" id="KW-0472">Membrane</keyword>
<dbReference type="CDD" id="cd07042">
    <property type="entry name" value="STAS_SulP_like_sulfate_transporter"/>
    <property type="match status" value="1"/>
</dbReference>
<dbReference type="SUPFAM" id="SSF52091">
    <property type="entry name" value="SpoIIaa-like"/>
    <property type="match status" value="1"/>
</dbReference>
<sequence length="1088" mass="120546">MGPTQHPVDINSSSPSSPNVIEDPLPSRSYYSSHHTDSNTTEDPGVGRYSASVDSIRAQSLALGEFCMTESDKDATTPTTPSEEEDEGEPAKASTLPPPPPIRRSSPPSNESANSNLSYLFQRYGHHHHKQADQPQQQQQQEAETQPLLGPKKATPRYQATKVDDDRRTSIQTLPDLKAIPSSAAEEEESAASSSSSSSSTPHAQKPSRRHQRGLLGRVDTFWQTHLRPPTWQSIILRPLACIPSVILGLLLNLLDAISYGMITFPLNNPIFASFGPDGISMFFVSCIIAQLVYTCGGSVFDGGNGSAESIVTSIGAEQPEKVISTTMIAFALSSIMTGVAFFLLGALKLGSLIEFFPRHILVATIGGVGWFLVATGIEVSARLDENLVYTWPMFKLLFLDAHVLALWSSALGVALLLRLLQAKLKNHPMVVPIFFMALPVVFYIVVVGIAGQDINKVRDAGWIFPLVDSDVPFWHFYTYYDFSLVEWKAVAQTLPAMLALTFFGLLHVPINVPALAVSTNKDDVDVNRELVAHGVSNAVSGCFGAVQNYLVYTNSLLFIRSGGDSRLAGIMLALATTVLWMVGPWIVGYIPVMVVGSLIFHLGIDLLKEALVDTWHSVHHLEYITICVIVGCMATLGFVEGIFIGILTACLFFVVQNARRSETIRATFTGQLMRSTVRRMYRQQVFLNQVASQIQVIKLQGYLFFGTINQVERTIRSLLENRDDGYGATTGDEEQGKGTARQPLHPIRFLVLDLQLVQGLDFSAAEAFVRIRRLLAARQVFMILCNVAPNSDEEKALKKAGVWDDEKTASRHQHHQHQQQGVLKCFEHLDEALEWCENVLLKSYFLKKPHHPIPTPRASPRNADQNKTLHLDTVSTDLNHSTSTSPRHRMLTRAVQHLLQETHDMIKPHANMSQPTLLLAQTFGDLTTPYKPQHPEDDDDASLTAPPPMEFYHTLAHYFEKRTFEAGATIWRQGDPCDFLIVLEQGSLRSLMHGAKDQDDQDVTVETILPGTVVGELGLFAGQSQRRSRSLVVSGSALVVVWQLTRSNFEALVRADPTLATRFVLLTLHFSVERQDTMTKYAFHLHH</sequence>
<accession>A0A163JXZ0</accession>
<dbReference type="InterPro" id="IPR018490">
    <property type="entry name" value="cNMP-bd_dom_sf"/>
</dbReference>
<dbReference type="Gene3D" id="3.30.750.24">
    <property type="entry name" value="STAS domain"/>
    <property type="match status" value="1"/>
</dbReference>
<dbReference type="OMA" id="AGWIFPL"/>
<feature type="domain" description="Cyclic nucleotide-binding" evidence="7">
    <location>
        <begin position="956"/>
        <end position="1054"/>
    </location>
</feature>
<evidence type="ECO:0000256" key="2">
    <source>
        <dbReference type="ARBA" id="ARBA00022692"/>
    </source>
</evidence>
<proteinExistence type="predicted"/>
<evidence type="ECO:0000256" key="4">
    <source>
        <dbReference type="ARBA" id="ARBA00023136"/>
    </source>
</evidence>
<dbReference type="EMBL" id="LT554300">
    <property type="protein sequence ID" value="SAM03831.1"/>
    <property type="molecule type" value="Genomic_DNA"/>
</dbReference>
<feature type="transmembrane region" description="Helical" evidence="6">
    <location>
        <begin position="279"/>
        <end position="301"/>
    </location>
</feature>
<dbReference type="GO" id="GO:0016020">
    <property type="term" value="C:membrane"/>
    <property type="evidence" value="ECO:0007669"/>
    <property type="project" value="UniProtKB-SubCell"/>
</dbReference>
<feature type="region of interest" description="Disordered" evidence="5">
    <location>
        <begin position="1"/>
        <end position="211"/>
    </location>
</feature>
<dbReference type="Gene3D" id="2.60.120.10">
    <property type="entry name" value="Jelly Rolls"/>
    <property type="match status" value="1"/>
</dbReference>
<feature type="domain" description="STAS" evidence="8">
    <location>
        <begin position="697"/>
        <end position="837"/>
    </location>
</feature>
<dbReference type="Pfam" id="PF01740">
    <property type="entry name" value="STAS"/>
    <property type="match status" value="1"/>
</dbReference>
<feature type="transmembrane region" description="Helical" evidence="6">
    <location>
        <begin position="246"/>
        <end position="267"/>
    </location>
</feature>
<evidence type="ECO:0000256" key="5">
    <source>
        <dbReference type="SAM" id="MobiDB-lite"/>
    </source>
</evidence>
<dbReference type="PANTHER" id="PTHR43310:SF4">
    <property type="entry name" value="AFR304WP"/>
    <property type="match status" value="1"/>
</dbReference>
<evidence type="ECO:0000256" key="3">
    <source>
        <dbReference type="ARBA" id="ARBA00022989"/>
    </source>
</evidence>
<keyword evidence="3 6" id="KW-1133">Transmembrane helix</keyword>
<name>A0A163JXZ0_ABSGL</name>
<evidence type="ECO:0000256" key="6">
    <source>
        <dbReference type="SAM" id="Phobius"/>
    </source>
</evidence>
<feature type="transmembrane region" description="Helical" evidence="6">
    <location>
        <begin position="490"/>
        <end position="511"/>
    </location>
</feature>
<dbReference type="InterPro" id="IPR036513">
    <property type="entry name" value="STAS_dom_sf"/>
</dbReference>
<reference evidence="9" key="1">
    <citation type="submission" date="2016-04" db="EMBL/GenBank/DDBJ databases">
        <authorList>
            <person name="Evans L.H."/>
            <person name="Alamgir A."/>
            <person name="Owens N."/>
            <person name="Weber N.D."/>
            <person name="Virtaneva K."/>
            <person name="Barbian K."/>
            <person name="Babar A."/>
            <person name="Rosenke K."/>
        </authorList>
    </citation>
    <scope>NUCLEOTIDE SEQUENCE [LARGE SCALE GENOMIC DNA]</scope>
    <source>
        <strain evidence="9">CBS 101.48</strain>
    </source>
</reference>
<evidence type="ECO:0000313" key="9">
    <source>
        <dbReference type="EMBL" id="SAM03831.1"/>
    </source>
</evidence>
<organism evidence="9">
    <name type="scientific">Absidia glauca</name>
    <name type="common">Pin mould</name>
    <dbReference type="NCBI Taxonomy" id="4829"/>
    <lineage>
        <taxon>Eukaryota</taxon>
        <taxon>Fungi</taxon>
        <taxon>Fungi incertae sedis</taxon>
        <taxon>Mucoromycota</taxon>
        <taxon>Mucoromycotina</taxon>
        <taxon>Mucoromycetes</taxon>
        <taxon>Mucorales</taxon>
        <taxon>Cunninghamellaceae</taxon>
        <taxon>Absidia</taxon>
    </lineage>
</organism>
<protein>
    <recommendedName>
        <fullName evidence="11">STAS domain-containing protein</fullName>
    </recommendedName>
</protein>
<evidence type="ECO:0000313" key="10">
    <source>
        <dbReference type="Proteomes" id="UP000078561"/>
    </source>
</evidence>
<feature type="transmembrane region" description="Helical" evidence="6">
    <location>
        <begin position="398"/>
        <end position="418"/>
    </location>
</feature>
<evidence type="ECO:0000259" key="8">
    <source>
        <dbReference type="PROSITE" id="PS50801"/>
    </source>
</evidence>
<dbReference type="SUPFAM" id="SSF51206">
    <property type="entry name" value="cAMP-binding domain-like"/>
    <property type="match status" value="1"/>
</dbReference>
<dbReference type="Pfam" id="PF00027">
    <property type="entry name" value="cNMP_binding"/>
    <property type="match status" value="1"/>
</dbReference>
<feature type="compositionally biased region" description="Low complexity" evidence="5">
    <location>
        <begin position="191"/>
        <end position="200"/>
    </location>
</feature>
<dbReference type="InParanoid" id="A0A163JXZ0"/>